<comment type="similarity">
    <text evidence="1">Belongs to the TMA16 family.</text>
</comment>
<gene>
    <name evidence="3" type="ORF">ABOM_011742</name>
</gene>
<dbReference type="InterPro" id="IPR021346">
    <property type="entry name" value="Tma16"/>
</dbReference>
<name>A0A1F7ZJ52_9EURO</name>
<evidence type="ECO:0000256" key="2">
    <source>
        <dbReference type="SAM" id="MobiDB-lite"/>
    </source>
</evidence>
<dbReference type="EMBL" id="LYCR01000201">
    <property type="protein sequence ID" value="OGM39482.1"/>
    <property type="molecule type" value="Genomic_DNA"/>
</dbReference>
<dbReference type="Pfam" id="PF11176">
    <property type="entry name" value="Tma16"/>
    <property type="match status" value="2"/>
</dbReference>
<dbReference type="Gene3D" id="1.20.1440.170">
    <property type="entry name" value="Translation machinery-associated protein 16-like"/>
    <property type="match status" value="1"/>
</dbReference>
<feature type="compositionally biased region" description="Basic and acidic residues" evidence="2">
    <location>
        <begin position="131"/>
        <end position="141"/>
    </location>
</feature>
<evidence type="ECO:0000313" key="4">
    <source>
        <dbReference type="Proteomes" id="UP000179179"/>
    </source>
</evidence>
<dbReference type="GO" id="GO:0005634">
    <property type="term" value="C:nucleus"/>
    <property type="evidence" value="ECO:0007669"/>
    <property type="project" value="TreeGrafter"/>
</dbReference>
<dbReference type="GeneID" id="34455132"/>
<dbReference type="PANTHER" id="PTHR13349:SF2">
    <property type="entry name" value="TRANSLATION MACHINERY-ASSOCIATED PROTEIN 16"/>
    <property type="match status" value="1"/>
</dbReference>
<accession>A0A1F7ZJ52</accession>
<dbReference type="Proteomes" id="UP000179179">
    <property type="component" value="Unassembled WGS sequence"/>
</dbReference>
<dbReference type="STRING" id="109264.A0A1F7ZJ52"/>
<comment type="caution">
    <text evidence="3">The sequence shown here is derived from an EMBL/GenBank/DDBJ whole genome shotgun (WGS) entry which is preliminary data.</text>
</comment>
<sequence length="201" mass="22843">MPVSLQKVHKHIAKKRGVVDALHENSRDAKRLRRAGIRDDRVARVSATLARGRQSYIDRIVYFHENVPEDAGVFSDSDMMNLIVRSVEAEGPIAIVRCFIRINTGGHRYINRSVPEIEQLQSERRKGRPPSKREENLLQRTDAENKEFKTGFWLPDLSEQDVIKSLASWNGDWSGLSSMKFIRLTKDGGKQSSAFPPKGMS</sequence>
<evidence type="ECO:0000256" key="1">
    <source>
        <dbReference type="ARBA" id="ARBA00034127"/>
    </source>
</evidence>
<dbReference type="AlphaFoldDB" id="A0A1F7ZJ52"/>
<dbReference type="OrthoDB" id="270284at2759"/>
<dbReference type="RefSeq" id="XP_022383199.1">
    <property type="nucleotide sequence ID" value="XM_022538870.1"/>
</dbReference>
<dbReference type="InterPro" id="IPR038356">
    <property type="entry name" value="Tma16_sf"/>
</dbReference>
<organism evidence="3 4">
    <name type="scientific">Aspergillus bombycis</name>
    <dbReference type="NCBI Taxonomy" id="109264"/>
    <lineage>
        <taxon>Eukaryota</taxon>
        <taxon>Fungi</taxon>
        <taxon>Dikarya</taxon>
        <taxon>Ascomycota</taxon>
        <taxon>Pezizomycotina</taxon>
        <taxon>Eurotiomycetes</taxon>
        <taxon>Eurotiomycetidae</taxon>
        <taxon>Eurotiales</taxon>
        <taxon>Aspergillaceae</taxon>
        <taxon>Aspergillus</taxon>
    </lineage>
</organism>
<evidence type="ECO:0000313" key="3">
    <source>
        <dbReference type="EMBL" id="OGM39482.1"/>
    </source>
</evidence>
<reference evidence="3 4" key="1">
    <citation type="journal article" date="2016" name="Genome Biol. Evol.">
        <title>Draft genome sequence of an aflatoxigenic Aspergillus species, A. bombycis.</title>
        <authorList>
            <person name="Moore G.G."/>
            <person name="Mack B.M."/>
            <person name="Beltz S.B."/>
            <person name="Gilbert M.K."/>
        </authorList>
    </citation>
    <scope>NUCLEOTIDE SEQUENCE [LARGE SCALE GENOMIC DNA]</scope>
    <source>
        <strain evidence="4">NRRL 26010</strain>
    </source>
</reference>
<proteinExistence type="inferred from homology"/>
<protein>
    <submittedName>
        <fullName evidence="3">Translation machinery-associated protein</fullName>
    </submittedName>
</protein>
<dbReference type="PANTHER" id="PTHR13349">
    <property type="entry name" value="TRANSLATION MACHINERY-ASSOCIATED PROTEIN 16"/>
    <property type="match status" value="1"/>
</dbReference>
<keyword evidence="4" id="KW-1185">Reference proteome</keyword>
<feature type="region of interest" description="Disordered" evidence="2">
    <location>
        <begin position="120"/>
        <end position="141"/>
    </location>
</feature>